<evidence type="ECO:0000256" key="2">
    <source>
        <dbReference type="RuleBase" id="RU362080"/>
    </source>
</evidence>
<dbReference type="InterPro" id="IPR006442">
    <property type="entry name" value="Antitoxin_Phd/YefM"/>
</dbReference>
<evidence type="ECO:0000313" key="3">
    <source>
        <dbReference type="EMBL" id="SIO09918.1"/>
    </source>
</evidence>
<keyword evidence="4" id="KW-1185">Reference proteome</keyword>
<comment type="function">
    <text evidence="2">Antitoxin component of a type II toxin-antitoxin (TA) system.</text>
</comment>
<dbReference type="InterPro" id="IPR036165">
    <property type="entry name" value="YefM-like_sf"/>
</dbReference>
<gene>
    <name evidence="3" type="ORF">SAMN05444165_0912</name>
</gene>
<evidence type="ECO:0000313" key="4">
    <source>
        <dbReference type="Proteomes" id="UP000185151"/>
    </source>
</evidence>
<organism evidence="3 4">
    <name type="scientific">Paraburkholderia phenazinium</name>
    <dbReference type="NCBI Taxonomy" id="60549"/>
    <lineage>
        <taxon>Bacteria</taxon>
        <taxon>Pseudomonadati</taxon>
        <taxon>Pseudomonadota</taxon>
        <taxon>Betaproteobacteria</taxon>
        <taxon>Burkholderiales</taxon>
        <taxon>Burkholderiaceae</taxon>
        <taxon>Paraburkholderia</taxon>
    </lineage>
</organism>
<dbReference type="AlphaFoldDB" id="A0A1N6GQW8"/>
<dbReference type="SUPFAM" id="SSF143120">
    <property type="entry name" value="YefM-like"/>
    <property type="match status" value="1"/>
</dbReference>
<accession>A0A1N6GQW8</accession>
<proteinExistence type="inferred from homology"/>
<dbReference type="EMBL" id="FSRU01000001">
    <property type="protein sequence ID" value="SIO09918.1"/>
    <property type="molecule type" value="Genomic_DNA"/>
</dbReference>
<comment type="similarity">
    <text evidence="1 2">Belongs to the phD/YefM antitoxin family.</text>
</comment>
<dbReference type="Proteomes" id="UP000185151">
    <property type="component" value="Unassembled WGS sequence"/>
</dbReference>
<dbReference type="RefSeq" id="WP_253190003.1">
    <property type="nucleotide sequence ID" value="NZ_FSRU01000001.1"/>
</dbReference>
<evidence type="ECO:0000256" key="1">
    <source>
        <dbReference type="ARBA" id="ARBA00009981"/>
    </source>
</evidence>
<dbReference type="Gene3D" id="3.40.1620.10">
    <property type="entry name" value="YefM-like domain"/>
    <property type="match status" value="1"/>
</dbReference>
<protein>
    <recommendedName>
        <fullName evidence="2">Antitoxin</fullName>
    </recommendedName>
</protein>
<dbReference type="NCBIfam" id="TIGR01552">
    <property type="entry name" value="phd_fam"/>
    <property type="match status" value="1"/>
</dbReference>
<dbReference type="Pfam" id="PF02604">
    <property type="entry name" value="PhdYeFM_antitox"/>
    <property type="match status" value="1"/>
</dbReference>
<reference evidence="3 4" key="1">
    <citation type="submission" date="2016-11" db="EMBL/GenBank/DDBJ databases">
        <authorList>
            <person name="Jaros S."/>
            <person name="Januszkiewicz K."/>
            <person name="Wedrychowicz H."/>
        </authorList>
    </citation>
    <scope>NUCLEOTIDE SEQUENCE [LARGE SCALE GENOMIC DNA]</scope>
    <source>
        <strain evidence="3 4">GAS95</strain>
    </source>
</reference>
<sequence>MATREFSKNPSKALREADAQPVLVTKYGHPIACVLSIESWNDLLAKVHNCDLLEQMSR</sequence>
<name>A0A1N6GQW8_9BURK</name>